<dbReference type="EMBL" id="JACJSI010000363">
    <property type="protein sequence ID" value="MBD2535961.1"/>
    <property type="molecule type" value="Genomic_DNA"/>
</dbReference>
<evidence type="ECO:0008006" key="3">
    <source>
        <dbReference type="Google" id="ProtNLM"/>
    </source>
</evidence>
<evidence type="ECO:0000313" key="2">
    <source>
        <dbReference type="Proteomes" id="UP000623440"/>
    </source>
</evidence>
<sequence length="48" mass="5146">MKQITRREALKLGALVGGSLLLPIGFQYRSQAVTAGSPQPTPFSDTRS</sequence>
<protein>
    <recommendedName>
        <fullName evidence="3">Twin-arginine translocation signal domain-containing protein</fullName>
    </recommendedName>
</protein>
<dbReference type="InterPro" id="IPR006311">
    <property type="entry name" value="TAT_signal"/>
</dbReference>
<dbReference type="Proteomes" id="UP000623440">
    <property type="component" value="Unassembled WGS sequence"/>
</dbReference>
<proteinExistence type="predicted"/>
<gene>
    <name evidence="1" type="ORF">H6G97_44225</name>
</gene>
<reference evidence="1 2" key="1">
    <citation type="journal article" date="2020" name="ISME J.">
        <title>Comparative genomics reveals insights into cyanobacterial evolution and habitat adaptation.</title>
        <authorList>
            <person name="Chen M.Y."/>
            <person name="Teng W.K."/>
            <person name="Zhao L."/>
            <person name="Hu C.X."/>
            <person name="Zhou Y.K."/>
            <person name="Han B.P."/>
            <person name="Song L.R."/>
            <person name="Shu W.S."/>
        </authorList>
    </citation>
    <scope>NUCLEOTIDE SEQUENCE [LARGE SCALE GENOMIC DNA]</scope>
    <source>
        <strain evidence="1 2">FACHB-838</strain>
    </source>
</reference>
<evidence type="ECO:0000313" key="1">
    <source>
        <dbReference type="EMBL" id="MBD2535961.1"/>
    </source>
</evidence>
<dbReference type="PROSITE" id="PS51318">
    <property type="entry name" value="TAT"/>
    <property type="match status" value="1"/>
</dbReference>
<comment type="caution">
    <text evidence="1">The sequence shown here is derived from an EMBL/GenBank/DDBJ whole genome shotgun (WGS) entry which is preliminary data.</text>
</comment>
<keyword evidence="2" id="KW-1185">Reference proteome</keyword>
<accession>A0ABR8E4E9</accession>
<name>A0ABR8E4E9_9NOSO</name>
<dbReference type="RefSeq" id="WP_190946745.1">
    <property type="nucleotide sequence ID" value="NZ_JACJSI010000363.1"/>
</dbReference>
<organism evidence="1 2">
    <name type="scientific">Nostoc flagelliforme FACHB-838</name>
    <dbReference type="NCBI Taxonomy" id="2692904"/>
    <lineage>
        <taxon>Bacteria</taxon>
        <taxon>Bacillati</taxon>
        <taxon>Cyanobacteriota</taxon>
        <taxon>Cyanophyceae</taxon>
        <taxon>Nostocales</taxon>
        <taxon>Nostocaceae</taxon>
        <taxon>Nostoc</taxon>
    </lineage>
</organism>